<comment type="caution">
    <text evidence="1">The sequence shown here is derived from an EMBL/GenBank/DDBJ whole genome shotgun (WGS) entry which is preliminary data.</text>
</comment>
<sequence>MEPSLATSNYTHTKCINEAPQHILPWTMSTTAQQQHTSITSRIPVRTGGSGSPLIAHNSPHTRLLSTSTGAGSPKSSAGADALPPTFRDDGSPSIGYRRAGGKIASPKIGESSPSSTFRRAGGTAQQPKRAQLAFPLPESTAHAAASEVYQPPSQQIDSTRHLPPLTNTDTDIRPLSRSESNESINSVILAHALGLGLASPYTGEGERLGRGTEGGVGGDGERLINDELPPFLISEDDDRSRIHIAKGDRMATNGSTGGLSLLPVQNGGMAQAAPSGSLEDGYPRTASRGQKDQSPVNQNSEGVAGRNSGTLVPQSTILDNPGPENQHRSTGTPTSARRLKPSATSAVKPAQSQKTKSLTPRSASAQELGRFASPSTASKPNHTASPSSITPTQSPATTKNRNGGILNSSSTRDFSHHYPAEAYLVPQITKYGPTEGSMWDDTVIPTIAKRLHGASGPRERGRVGLGFFETENDTTQLDAEREEEKLRHGEGGEVDEDNLVAEWTADGRPVKIVRVDASKAKSGDRRRPQEAEAPLGGERDSGRSVQERQEEDVSVRFSSHSICHDSHKADAFLIRSRSHF</sequence>
<protein>
    <submittedName>
        <fullName evidence="1">Uncharacterized protein</fullName>
    </submittedName>
</protein>
<gene>
    <name evidence="1" type="ORF">QFC22_002426</name>
</gene>
<evidence type="ECO:0000313" key="1">
    <source>
        <dbReference type="EMBL" id="KAJ9121803.1"/>
    </source>
</evidence>
<reference evidence="1" key="1">
    <citation type="submission" date="2023-04" db="EMBL/GenBank/DDBJ databases">
        <title>Draft Genome sequencing of Naganishia species isolated from polar environments using Oxford Nanopore Technology.</title>
        <authorList>
            <person name="Leo P."/>
            <person name="Venkateswaran K."/>
        </authorList>
    </citation>
    <scope>NUCLEOTIDE SEQUENCE</scope>
    <source>
        <strain evidence="1">MNA-CCFEE 5425</strain>
    </source>
</reference>
<dbReference type="Proteomes" id="UP001243375">
    <property type="component" value="Unassembled WGS sequence"/>
</dbReference>
<name>A0ACC2XDX1_9TREE</name>
<keyword evidence="2" id="KW-1185">Reference proteome</keyword>
<accession>A0ACC2XDX1</accession>
<evidence type="ECO:0000313" key="2">
    <source>
        <dbReference type="Proteomes" id="UP001243375"/>
    </source>
</evidence>
<organism evidence="1 2">
    <name type="scientific">Naganishia vaughanmartiniae</name>
    <dbReference type="NCBI Taxonomy" id="1424756"/>
    <lineage>
        <taxon>Eukaryota</taxon>
        <taxon>Fungi</taxon>
        <taxon>Dikarya</taxon>
        <taxon>Basidiomycota</taxon>
        <taxon>Agaricomycotina</taxon>
        <taxon>Tremellomycetes</taxon>
        <taxon>Filobasidiales</taxon>
        <taxon>Filobasidiaceae</taxon>
        <taxon>Naganishia</taxon>
    </lineage>
</organism>
<proteinExistence type="predicted"/>
<dbReference type="EMBL" id="JASBWU010000005">
    <property type="protein sequence ID" value="KAJ9121803.1"/>
    <property type="molecule type" value="Genomic_DNA"/>
</dbReference>